<keyword evidence="6" id="KW-1185">Reference proteome</keyword>
<dbReference type="KEGG" id="orm:HTY61_02855"/>
<dbReference type="Proteomes" id="UP000509367">
    <property type="component" value="Chromosome"/>
</dbReference>
<dbReference type="GO" id="GO:0008784">
    <property type="term" value="F:alanine racemase activity"/>
    <property type="evidence" value="ECO:0007669"/>
    <property type="project" value="TreeGrafter"/>
</dbReference>
<name>A0A6N1VE36_9HYPH</name>
<dbReference type="SUPFAM" id="SSF51419">
    <property type="entry name" value="PLP-binding barrel"/>
    <property type="match status" value="1"/>
</dbReference>
<dbReference type="CDD" id="cd06815">
    <property type="entry name" value="PLPDE_III_AR_like_1"/>
    <property type="match status" value="1"/>
</dbReference>
<gene>
    <name evidence="5" type="ORF">HTY61_02855</name>
</gene>
<protein>
    <submittedName>
        <fullName evidence="5">Alanine/ornithine racemase family PLP-dependent enzyme</fullName>
    </submittedName>
</protein>
<dbReference type="GO" id="GO:0005829">
    <property type="term" value="C:cytosol"/>
    <property type="evidence" value="ECO:0007669"/>
    <property type="project" value="TreeGrafter"/>
</dbReference>
<proteinExistence type="predicted"/>
<dbReference type="InterPro" id="IPR000821">
    <property type="entry name" value="Ala_racemase"/>
</dbReference>
<dbReference type="InterPro" id="IPR029066">
    <property type="entry name" value="PLP-binding_barrel"/>
</dbReference>
<dbReference type="EMBL" id="CP054836">
    <property type="protein sequence ID" value="QKV17482.1"/>
    <property type="molecule type" value="Genomic_DNA"/>
</dbReference>
<keyword evidence="2" id="KW-0663">Pyridoxal phosphate</keyword>
<dbReference type="AlphaFoldDB" id="A0A6N1VE36"/>
<dbReference type="GO" id="GO:0030170">
    <property type="term" value="F:pyridoxal phosphate binding"/>
    <property type="evidence" value="ECO:0007669"/>
    <property type="project" value="TreeGrafter"/>
</dbReference>
<evidence type="ECO:0000256" key="2">
    <source>
        <dbReference type="ARBA" id="ARBA00022898"/>
    </source>
</evidence>
<dbReference type="InterPro" id="IPR001608">
    <property type="entry name" value="Ala_racemase_N"/>
</dbReference>
<dbReference type="RefSeq" id="WP_175275379.1">
    <property type="nucleotide sequence ID" value="NZ_CP054836.1"/>
</dbReference>
<feature type="domain" description="Alanine racemase N-terminal" evidence="4">
    <location>
        <begin position="8"/>
        <end position="223"/>
    </location>
</feature>
<evidence type="ECO:0000256" key="3">
    <source>
        <dbReference type="ARBA" id="ARBA00023235"/>
    </source>
</evidence>
<dbReference type="Gene3D" id="3.20.20.10">
    <property type="entry name" value="Alanine racemase"/>
    <property type="match status" value="1"/>
</dbReference>
<sequence length="370" mass="38915">MTSPRLEIDLSKIRHNARVLVNRLGKRGISVSGVTKAFLGLPDIAGELLAAGVSGLADSRIENIRTMRRAAVKAQMTLIRSPMIGQAALVVRTANTSLNTELDVISELSKAARDIGRVHGVLLMVELGDLREGIMPADLEDAVRRTLDFPNIALMGIGTNLACRCGVVPDTRNMGELSQLANAIEASFGPVLPIVSGGNSSNLDWALGTADTGRINNLRLGESILLGCEPLHRQPIEGLHTDAITLVAEVIESKIKPSQPTGAVAEAAFGTAIVSTDRGPVSQAILALGQMDTDPAGLTPPPGIGILGSSSDHLVLDTGRNRLPIGTEVGFQLNYSALIRSMASPFVTRLIQHGASPHAQPAPQPAEYAI</sequence>
<evidence type="ECO:0000259" key="4">
    <source>
        <dbReference type="Pfam" id="PF01168"/>
    </source>
</evidence>
<evidence type="ECO:0000313" key="5">
    <source>
        <dbReference type="EMBL" id="QKV17482.1"/>
    </source>
</evidence>
<evidence type="ECO:0000256" key="1">
    <source>
        <dbReference type="ARBA" id="ARBA00001933"/>
    </source>
</evidence>
<dbReference type="Pfam" id="PF01168">
    <property type="entry name" value="Ala_racemase_N"/>
    <property type="match status" value="1"/>
</dbReference>
<keyword evidence="3" id="KW-0413">Isomerase</keyword>
<accession>A0A6N1VE36</accession>
<dbReference type="PANTHER" id="PTHR30511">
    <property type="entry name" value="ALANINE RACEMASE"/>
    <property type="match status" value="1"/>
</dbReference>
<comment type="cofactor">
    <cofactor evidence="1">
        <name>pyridoxal 5'-phosphate</name>
        <dbReference type="ChEBI" id="CHEBI:597326"/>
    </cofactor>
</comment>
<evidence type="ECO:0000313" key="6">
    <source>
        <dbReference type="Proteomes" id="UP000509367"/>
    </source>
</evidence>
<organism evidence="5 6">
    <name type="scientific">Oricola thermophila</name>
    <dbReference type="NCBI Taxonomy" id="2742145"/>
    <lineage>
        <taxon>Bacteria</taxon>
        <taxon>Pseudomonadati</taxon>
        <taxon>Pseudomonadota</taxon>
        <taxon>Alphaproteobacteria</taxon>
        <taxon>Hyphomicrobiales</taxon>
        <taxon>Ahrensiaceae</taxon>
        <taxon>Oricola</taxon>
    </lineage>
</organism>
<dbReference type="PANTHER" id="PTHR30511:SF3">
    <property type="entry name" value="LYSINE RACEMASE"/>
    <property type="match status" value="1"/>
</dbReference>
<reference evidence="5 6" key="1">
    <citation type="submission" date="2020-06" db="EMBL/GenBank/DDBJ databases">
        <title>Oricola thermophila sp. nov. isolated from a tidal sediments.</title>
        <authorList>
            <person name="Kwon K.K."/>
            <person name="Yang S.-H."/>
            <person name="Park M.-J."/>
        </authorList>
    </citation>
    <scope>NUCLEOTIDE SEQUENCE [LARGE SCALE GENOMIC DNA]</scope>
    <source>
        <strain evidence="5 6">MEBiC13590</strain>
    </source>
</reference>